<feature type="binding site" evidence="11">
    <location>
        <position position="136"/>
    </location>
    <ligand>
        <name>substrate</name>
    </ligand>
</feature>
<dbReference type="GO" id="GO:0008652">
    <property type="term" value="P:amino acid biosynthetic process"/>
    <property type="evidence" value="ECO:0007669"/>
    <property type="project" value="UniProtKB-KW"/>
</dbReference>
<feature type="binding site" evidence="11">
    <location>
        <position position="80"/>
    </location>
    <ligand>
        <name>substrate</name>
    </ligand>
</feature>
<dbReference type="SUPFAM" id="SSF52540">
    <property type="entry name" value="P-loop containing nucleoside triphosphate hydrolases"/>
    <property type="match status" value="1"/>
</dbReference>
<evidence type="ECO:0000313" key="13">
    <source>
        <dbReference type="EMBL" id="QPR30372.1"/>
    </source>
</evidence>
<dbReference type="GO" id="GO:0005829">
    <property type="term" value="C:cytosol"/>
    <property type="evidence" value="ECO:0007669"/>
    <property type="project" value="TreeGrafter"/>
</dbReference>
<dbReference type="CDD" id="cd00464">
    <property type="entry name" value="SK"/>
    <property type="match status" value="1"/>
</dbReference>
<dbReference type="EMBL" id="CP066023">
    <property type="protein sequence ID" value="QQB82210.1"/>
    <property type="molecule type" value="Genomic_DNA"/>
</dbReference>
<feature type="binding site" evidence="11">
    <location>
        <position position="59"/>
    </location>
    <ligand>
        <name>substrate</name>
    </ligand>
</feature>
<keyword evidence="4 11" id="KW-0028">Amino-acid biosynthesis</keyword>
<evidence type="ECO:0000256" key="10">
    <source>
        <dbReference type="ARBA" id="ARBA00048567"/>
    </source>
</evidence>
<dbReference type="GO" id="GO:0004765">
    <property type="term" value="F:shikimate kinase activity"/>
    <property type="evidence" value="ECO:0007669"/>
    <property type="project" value="UniProtKB-UniRule"/>
</dbReference>
<comment type="similarity">
    <text evidence="2 11">Belongs to the shikimate kinase family.</text>
</comment>
<feature type="binding site" evidence="11">
    <location>
        <position position="35"/>
    </location>
    <ligand>
        <name>substrate</name>
    </ligand>
</feature>
<comment type="pathway">
    <text evidence="1 11">Metabolic intermediate biosynthesis; chorismate biosynthesis; chorismate from D-erythrose 4-phosphate and phosphoenolpyruvate: step 5/7.</text>
</comment>
<dbReference type="Gene3D" id="3.40.50.300">
    <property type="entry name" value="P-loop containing nucleotide triphosphate hydrolases"/>
    <property type="match status" value="1"/>
</dbReference>
<evidence type="ECO:0000256" key="2">
    <source>
        <dbReference type="ARBA" id="ARBA00006997"/>
    </source>
</evidence>
<reference evidence="12" key="3">
    <citation type="submission" date="2023-05" db="EMBL/GenBank/DDBJ databases">
        <authorList>
            <person name="Du J."/>
        </authorList>
    </citation>
    <scope>NUCLEOTIDE SEQUENCE</scope>
    <source>
        <strain evidence="12">UMB1064</strain>
    </source>
</reference>
<dbReference type="Proteomes" id="UP000595198">
    <property type="component" value="Chromosome"/>
</dbReference>
<evidence type="ECO:0000256" key="11">
    <source>
        <dbReference type="HAMAP-Rule" id="MF_00109"/>
    </source>
</evidence>
<dbReference type="InterPro" id="IPR023000">
    <property type="entry name" value="Shikimate_kinase_CS"/>
</dbReference>
<reference evidence="16 17" key="1">
    <citation type="submission" date="2020-12" db="EMBL/GenBank/DDBJ databases">
        <title>FDA dAtabase for Regulatory Grade micrObial Sequences (FDA-ARGOS): Supporting development and validation of Infectious Disease Dx tests.</title>
        <authorList>
            <person name="Sproer C."/>
            <person name="Gronow S."/>
            <person name="Severitt S."/>
            <person name="Schroder I."/>
            <person name="Tallon L."/>
            <person name="Sadzewicz L."/>
            <person name="Zhao X."/>
            <person name="Boylan J."/>
            <person name="Ott S."/>
            <person name="Bowen H."/>
            <person name="Vavikolanu K."/>
            <person name="Mehta A."/>
            <person name="Aluvathingal J."/>
            <person name="Nadendla S."/>
            <person name="Lowell S."/>
            <person name="Myers T."/>
            <person name="Yan Y."/>
            <person name="Sichtig H."/>
        </authorList>
    </citation>
    <scope>NUCLEOTIDE SEQUENCE [LARGE SCALE GENOMIC DNA]</scope>
    <source>
        <strain evidence="13 16">FDAARGOS_938</strain>
        <strain evidence="14 17">FDAARGOS_991</strain>
    </source>
</reference>
<comment type="subunit">
    <text evidence="11">Monomer.</text>
</comment>
<reference evidence="15" key="2">
    <citation type="submission" date="2023-03" db="EMBL/GenBank/DDBJ databases">
        <title>Corynebacterium amycolatum SB-1.</title>
        <authorList>
            <person name="Jo H."/>
        </authorList>
    </citation>
    <scope>NUCLEOTIDE SEQUENCE</scope>
    <source>
        <strain evidence="15">SB-1</strain>
    </source>
</reference>
<dbReference type="HAMAP" id="MF_00109">
    <property type="entry name" value="Shikimate_kinase"/>
    <property type="match status" value="1"/>
</dbReference>
<dbReference type="GO" id="GO:0009073">
    <property type="term" value="P:aromatic amino acid family biosynthetic process"/>
    <property type="evidence" value="ECO:0007669"/>
    <property type="project" value="UniProtKB-KW"/>
</dbReference>
<feature type="binding site" evidence="11">
    <location>
        <position position="17"/>
    </location>
    <ligand>
        <name>Mg(2+)</name>
        <dbReference type="ChEBI" id="CHEBI:18420"/>
    </ligand>
</feature>
<dbReference type="Proteomes" id="UP001223646">
    <property type="component" value="Unassembled WGS sequence"/>
</dbReference>
<feature type="binding site" evidence="11">
    <location>
        <begin position="13"/>
        <end position="18"/>
    </location>
    <ligand>
        <name>ATP</name>
        <dbReference type="ChEBI" id="CHEBI:30616"/>
    </ligand>
</feature>
<keyword evidence="11" id="KW-0963">Cytoplasm</keyword>
<evidence type="ECO:0000313" key="14">
    <source>
        <dbReference type="EMBL" id="QQB82210.1"/>
    </source>
</evidence>
<proteinExistence type="inferred from homology"/>
<protein>
    <recommendedName>
        <fullName evidence="3 11">Shikimate kinase</fullName>
        <shortName evidence="11">SK</shortName>
        <ecNumber evidence="3 11">2.7.1.71</ecNumber>
    </recommendedName>
</protein>
<keyword evidence="11" id="KW-0460">Magnesium</keyword>
<dbReference type="GO" id="GO:0000287">
    <property type="term" value="F:magnesium ion binding"/>
    <property type="evidence" value="ECO:0007669"/>
    <property type="project" value="UniProtKB-UniRule"/>
</dbReference>
<keyword evidence="8 11" id="KW-0067">ATP-binding</keyword>
<reference evidence="12" key="4">
    <citation type="submission" date="2024-05" db="EMBL/GenBank/DDBJ databases">
        <authorList>
            <person name="Wolfe A."/>
        </authorList>
    </citation>
    <scope>NUCLEOTIDE SEQUENCE</scope>
    <source>
        <strain evidence="12">UMB1064</strain>
    </source>
</reference>
<dbReference type="EC" id="2.7.1.71" evidence="3 11"/>
<dbReference type="PANTHER" id="PTHR21087:SF16">
    <property type="entry name" value="SHIKIMATE KINASE 1, CHLOROPLASTIC"/>
    <property type="match status" value="1"/>
</dbReference>
<evidence type="ECO:0000256" key="5">
    <source>
        <dbReference type="ARBA" id="ARBA00022679"/>
    </source>
</evidence>
<dbReference type="EMBL" id="JASOOY020000035">
    <property type="protein sequence ID" value="MEO3718174.1"/>
    <property type="molecule type" value="Genomic_DNA"/>
</dbReference>
<dbReference type="RefSeq" id="WP_038628898.1">
    <property type="nucleotide sequence ID" value="NZ_CP046975.1"/>
</dbReference>
<comment type="catalytic activity">
    <reaction evidence="10 11">
        <text>shikimate + ATP = 3-phosphoshikimate + ADP + H(+)</text>
        <dbReference type="Rhea" id="RHEA:13121"/>
        <dbReference type="ChEBI" id="CHEBI:15378"/>
        <dbReference type="ChEBI" id="CHEBI:30616"/>
        <dbReference type="ChEBI" id="CHEBI:36208"/>
        <dbReference type="ChEBI" id="CHEBI:145989"/>
        <dbReference type="ChEBI" id="CHEBI:456216"/>
        <dbReference type="EC" id="2.7.1.71"/>
    </reaction>
</comment>
<keyword evidence="9 11" id="KW-0057">Aromatic amino acid biosynthesis</keyword>
<dbReference type="GeneID" id="92769009"/>
<keyword evidence="6 11" id="KW-0547">Nucleotide-binding</keyword>
<dbReference type="EMBL" id="CP120206">
    <property type="protein sequence ID" value="WET43253.1"/>
    <property type="molecule type" value="Genomic_DNA"/>
</dbReference>
<evidence type="ECO:0000256" key="6">
    <source>
        <dbReference type="ARBA" id="ARBA00022741"/>
    </source>
</evidence>
<comment type="cofactor">
    <cofactor evidence="11">
        <name>Mg(2+)</name>
        <dbReference type="ChEBI" id="CHEBI:18420"/>
    </cofactor>
    <text evidence="11">Binds 1 Mg(2+) ion per subunit.</text>
</comment>
<dbReference type="Pfam" id="PF01202">
    <property type="entry name" value="SKI"/>
    <property type="match status" value="1"/>
</dbReference>
<comment type="function">
    <text evidence="11">Catalyzes the specific phosphorylation of the 3-hydroxyl group of shikimic acid using ATP as a cosubstrate.</text>
</comment>
<organism evidence="12 18">
    <name type="scientific">Corynebacterium amycolatum</name>
    <dbReference type="NCBI Taxonomy" id="43765"/>
    <lineage>
        <taxon>Bacteria</taxon>
        <taxon>Bacillati</taxon>
        <taxon>Actinomycetota</taxon>
        <taxon>Actinomycetes</taxon>
        <taxon>Mycobacteriales</taxon>
        <taxon>Corynebacteriaceae</taxon>
        <taxon>Corynebacterium</taxon>
    </lineage>
</organism>
<evidence type="ECO:0000256" key="4">
    <source>
        <dbReference type="ARBA" id="ARBA00022605"/>
    </source>
</evidence>
<dbReference type="AlphaFoldDB" id="A0A5N1FQB3"/>
<sequence>MSVPTIVLVGPPGSGKSTIGRRLSRALSTRLTDTDEMIEQRMGKTCGEVFSELGEPEFRRIEEQVVAEALTHDGIVSLGGGAVISQATRDLLADHNVVYLEISIAEGVRRTAGNNSRPVLQAADPEAHYRALYEARRAFYEDAATFKVRSDERSPQRVVAEILSYLDETCDEA</sequence>
<feature type="binding site" evidence="11">
    <location>
        <position position="153"/>
    </location>
    <ligand>
        <name>ATP</name>
        <dbReference type="ChEBI" id="CHEBI:30616"/>
    </ligand>
</feature>
<dbReference type="EMBL" id="CP065628">
    <property type="protein sequence ID" value="QPR30372.1"/>
    <property type="molecule type" value="Genomic_DNA"/>
</dbReference>
<dbReference type="GO" id="GO:0009423">
    <property type="term" value="P:chorismate biosynthetic process"/>
    <property type="evidence" value="ECO:0007669"/>
    <property type="project" value="UniProtKB-UniRule"/>
</dbReference>
<dbReference type="InterPro" id="IPR027417">
    <property type="entry name" value="P-loop_NTPase"/>
</dbReference>
<dbReference type="PRINTS" id="PR01100">
    <property type="entry name" value="SHIKIMTKNASE"/>
</dbReference>
<dbReference type="PANTHER" id="PTHR21087">
    <property type="entry name" value="SHIKIMATE KINASE"/>
    <property type="match status" value="1"/>
</dbReference>
<keyword evidence="17" id="KW-1185">Reference proteome</keyword>
<evidence type="ECO:0000313" key="15">
    <source>
        <dbReference type="EMBL" id="WET43253.1"/>
    </source>
</evidence>
<feature type="binding site" evidence="11">
    <location>
        <position position="117"/>
    </location>
    <ligand>
        <name>ATP</name>
        <dbReference type="ChEBI" id="CHEBI:30616"/>
    </ligand>
</feature>
<keyword evidence="11" id="KW-0479">Metal-binding</keyword>
<evidence type="ECO:0000313" key="17">
    <source>
        <dbReference type="Proteomes" id="UP000595198"/>
    </source>
</evidence>
<evidence type="ECO:0000256" key="8">
    <source>
        <dbReference type="ARBA" id="ARBA00022840"/>
    </source>
</evidence>
<evidence type="ECO:0000313" key="16">
    <source>
        <dbReference type="Proteomes" id="UP000594774"/>
    </source>
</evidence>
<evidence type="ECO:0000313" key="12">
    <source>
        <dbReference type="EMBL" id="MEO3718174.1"/>
    </source>
</evidence>
<evidence type="ECO:0000256" key="9">
    <source>
        <dbReference type="ARBA" id="ARBA00023141"/>
    </source>
</evidence>
<dbReference type="GO" id="GO:0005524">
    <property type="term" value="F:ATP binding"/>
    <property type="evidence" value="ECO:0007669"/>
    <property type="project" value="UniProtKB-UniRule"/>
</dbReference>
<name>A0A5N1FQB3_CORAY</name>
<keyword evidence="7 11" id="KW-0418">Kinase</keyword>
<dbReference type="PROSITE" id="PS01128">
    <property type="entry name" value="SHIKIMATE_KINASE"/>
    <property type="match status" value="1"/>
</dbReference>
<dbReference type="Proteomes" id="UP001220238">
    <property type="component" value="Chromosome"/>
</dbReference>
<evidence type="ECO:0000256" key="3">
    <source>
        <dbReference type="ARBA" id="ARBA00012154"/>
    </source>
</evidence>
<evidence type="ECO:0000256" key="1">
    <source>
        <dbReference type="ARBA" id="ARBA00004842"/>
    </source>
</evidence>
<gene>
    <name evidence="11" type="primary">aroK</name>
    <name evidence="13" type="ORF">I6G95_09180</name>
    <name evidence="14" type="ORF">I6H48_09745</name>
    <name evidence="15" type="ORF">P2W56_07370</name>
    <name evidence="12" type="ORF">QP460_011365</name>
</gene>
<dbReference type="InterPro" id="IPR031322">
    <property type="entry name" value="Shikimate/glucono_kinase"/>
</dbReference>
<keyword evidence="5 11" id="KW-0808">Transferase</keyword>
<evidence type="ECO:0000256" key="7">
    <source>
        <dbReference type="ARBA" id="ARBA00022777"/>
    </source>
</evidence>
<evidence type="ECO:0000313" key="18">
    <source>
        <dbReference type="Proteomes" id="UP001223646"/>
    </source>
</evidence>
<dbReference type="Proteomes" id="UP000594774">
    <property type="component" value="Chromosome"/>
</dbReference>
<accession>A0A5N1FQB3</accession>
<dbReference type="InterPro" id="IPR000623">
    <property type="entry name" value="Shikimate_kinase/TSH1"/>
</dbReference>
<comment type="subcellular location">
    <subcellularLocation>
        <location evidence="11">Cytoplasm</location>
    </subcellularLocation>
</comment>